<dbReference type="Proteomes" id="UP001519363">
    <property type="component" value="Unassembled WGS sequence"/>
</dbReference>
<comment type="caution">
    <text evidence="2">The sequence shown here is derived from an EMBL/GenBank/DDBJ whole genome shotgun (WGS) entry which is preliminary data.</text>
</comment>
<protein>
    <submittedName>
        <fullName evidence="2">Nucleoside-diphosphate-sugar epimerase</fullName>
    </submittedName>
</protein>
<dbReference type="InterPro" id="IPR050177">
    <property type="entry name" value="Lipid_A_modif_metabolic_enz"/>
</dbReference>
<proteinExistence type="predicted"/>
<evidence type="ECO:0000313" key="2">
    <source>
        <dbReference type="EMBL" id="MBP2475385.1"/>
    </source>
</evidence>
<dbReference type="PANTHER" id="PTHR43245">
    <property type="entry name" value="BIFUNCTIONAL POLYMYXIN RESISTANCE PROTEIN ARNA"/>
    <property type="match status" value="1"/>
</dbReference>
<keyword evidence="3" id="KW-1185">Reference proteome</keyword>
<name>A0ABS5AFM9_9PSEU</name>
<sequence>MAQTALVTGGSGYFGSLLVQSLRERGDAVRVLDLNDAADRPSDVDFVRGDIRDPNAVEHACEDVDVVYHNVAQVPLARDAALFESVNVGGTETLLRGCADAGVRKVVYTSSSAVFGVPEANPVHPHTPPRPAEEYGRAKHAGELLCRAAVSQGLDVSIVRPRTILGHGRLGIFGILFDWIADGADVFVFGSGENTYQFVHAADLASACVLAGQRPGPATYNIGAREFGTMRAALENLCAYAGTGSKVRSLPVGPAALGMKASAKLGLTPFGPYHWIMYSKSLWFDTSAAERDLGWRAEYSTDAMFAESYDWFLANRNGLDGAASHHRSPAKQGALTLLKKIMR</sequence>
<reference evidence="2 3" key="1">
    <citation type="submission" date="2021-03" db="EMBL/GenBank/DDBJ databases">
        <title>Sequencing the genomes of 1000 actinobacteria strains.</title>
        <authorList>
            <person name="Klenk H.-P."/>
        </authorList>
    </citation>
    <scope>NUCLEOTIDE SEQUENCE [LARGE SCALE GENOMIC DNA]</scope>
    <source>
        <strain evidence="2 3">DSM 44580</strain>
    </source>
</reference>
<dbReference type="Pfam" id="PF01370">
    <property type="entry name" value="Epimerase"/>
    <property type="match status" value="1"/>
</dbReference>
<dbReference type="InterPro" id="IPR001509">
    <property type="entry name" value="Epimerase_deHydtase"/>
</dbReference>
<dbReference type="RefSeq" id="WP_086780410.1">
    <property type="nucleotide sequence ID" value="NZ_JAGIOO010000001.1"/>
</dbReference>
<organism evidence="2 3">
    <name type="scientific">Crossiella equi</name>
    <dbReference type="NCBI Taxonomy" id="130796"/>
    <lineage>
        <taxon>Bacteria</taxon>
        <taxon>Bacillati</taxon>
        <taxon>Actinomycetota</taxon>
        <taxon>Actinomycetes</taxon>
        <taxon>Pseudonocardiales</taxon>
        <taxon>Pseudonocardiaceae</taxon>
        <taxon>Crossiella</taxon>
    </lineage>
</organism>
<evidence type="ECO:0000313" key="3">
    <source>
        <dbReference type="Proteomes" id="UP001519363"/>
    </source>
</evidence>
<dbReference type="EMBL" id="JAGIOO010000001">
    <property type="protein sequence ID" value="MBP2475385.1"/>
    <property type="molecule type" value="Genomic_DNA"/>
</dbReference>
<dbReference type="SUPFAM" id="SSF51735">
    <property type="entry name" value="NAD(P)-binding Rossmann-fold domains"/>
    <property type="match status" value="1"/>
</dbReference>
<gene>
    <name evidence="2" type="ORF">JOF53_004257</name>
</gene>
<evidence type="ECO:0000259" key="1">
    <source>
        <dbReference type="Pfam" id="PF01370"/>
    </source>
</evidence>
<accession>A0ABS5AFM9</accession>
<dbReference type="InterPro" id="IPR036291">
    <property type="entry name" value="NAD(P)-bd_dom_sf"/>
</dbReference>
<feature type="domain" description="NAD-dependent epimerase/dehydratase" evidence="1">
    <location>
        <begin position="5"/>
        <end position="223"/>
    </location>
</feature>
<dbReference type="Gene3D" id="3.40.50.720">
    <property type="entry name" value="NAD(P)-binding Rossmann-like Domain"/>
    <property type="match status" value="1"/>
</dbReference>